<evidence type="ECO:0000313" key="2">
    <source>
        <dbReference type="Proteomes" id="UP000243887"/>
    </source>
</evidence>
<organism evidence="1 2">
    <name type="scientific">Myroides guanonis</name>
    <dbReference type="NCBI Taxonomy" id="1150112"/>
    <lineage>
        <taxon>Bacteria</taxon>
        <taxon>Pseudomonadati</taxon>
        <taxon>Bacteroidota</taxon>
        <taxon>Flavobacteriia</taxon>
        <taxon>Flavobacteriales</taxon>
        <taxon>Flavobacteriaceae</taxon>
        <taxon>Myroides</taxon>
    </lineage>
</organism>
<accession>A0A1I3MY65</accession>
<sequence length="203" mass="23918">MIETRKELFVFCFLILNISCSKKDVNVEYPAELIMDEFLYDHFPVTICTQEYTIRTNTNEERNNVAIFLKYTNCLQSSDSLVSEFVNQSFVQYKLNENCLLVINSTETNESLIDSGRVEEPIDFDSLECNYSDKTPIPNINMYFENLTSDYDIYIFEAKKGEYSKFYKFSYNTLMPSYWNHGYSKGVAFSKTTNEIIYWGCMW</sequence>
<protein>
    <submittedName>
        <fullName evidence="1">Uncharacterized protein</fullName>
    </submittedName>
</protein>
<dbReference type="Proteomes" id="UP000243887">
    <property type="component" value="Unassembled WGS sequence"/>
</dbReference>
<dbReference type="OrthoDB" id="1355305at2"/>
<keyword evidence="2" id="KW-1185">Reference proteome</keyword>
<dbReference type="AlphaFoldDB" id="A0A1I3MY65"/>
<gene>
    <name evidence="1" type="ORF">SAMN04487893_102321</name>
</gene>
<dbReference type="EMBL" id="FORU01000002">
    <property type="protein sequence ID" value="SFJ01953.1"/>
    <property type="molecule type" value="Genomic_DNA"/>
</dbReference>
<dbReference type="RefSeq" id="WP_090678076.1">
    <property type="nucleotide sequence ID" value="NZ_FORU01000002.1"/>
</dbReference>
<proteinExistence type="predicted"/>
<reference evidence="2" key="1">
    <citation type="submission" date="2016-10" db="EMBL/GenBank/DDBJ databases">
        <authorList>
            <person name="Varghese N."/>
            <person name="Submissions S."/>
        </authorList>
    </citation>
    <scope>NUCLEOTIDE SEQUENCE [LARGE SCALE GENOMIC DNA]</scope>
    <source>
        <strain evidence="2">DSM 26542</strain>
    </source>
</reference>
<name>A0A1I3MY65_9FLAO</name>
<evidence type="ECO:0000313" key="1">
    <source>
        <dbReference type="EMBL" id="SFJ01953.1"/>
    </source>
</evidence>